<dbReference type="VEuPathDB" id="FungiDB:VP01_1322g4"/>
<name>A0A0L6VML4_9BASI</name>
<dbReference type="STRING" id="27349.A0A0L6VML4"/>
<evidence type="ECO:0000313" key="2">
    <source>
        <dbReference type="EMBL" id="KNZ62026.1"/>
    </source>
</evidence>
<organism evidence="2 3">
    <name type="scientific">Puccinia sorghi</name>
    <dbReference type="NCBI Taxonomy" id="27349"/>
    <lineage>
        <taxon>Eukaryota</taxon>
        <taxon>Fungi</taxon>
        <taxon>Dikarya</taxon>
        <taxon>Basidiomycota</taxon>
        <taxon>Pucciniomycotina</taxon>
        <taxon>Pucciniomycetes</taxon>
        <taxon>Pucciniales</taxon>
        <taxon>Pucciniaceae</taxon>
        <taxon>Puccinia</taxon>
    </lineage>
</organism>
<reference evidence="2 3" key="1">
    <citation type="submission" date="2015-08" db="EMBL/GenBank/DDBJ databases">
        <title>Next Generation Sequencing and Analysis of the Genome of Puccinia sorghi L Schw, the Causal Agent of Maize Common Rust.</title>
        <authorList>
            <person name="Rochi L."/>
            <person name="Burguener G."/>
            <person name="Darino M."/>
            <person name="Turjanski A."/>
            <person name="Kreff E."/>
            <person name="Dieguez M.J."/>
            <person name="Sacco F."/>
        </authorList>
    </citation>
    <scope>NUCLEOTIDE SEQUENCE [LARGE SCALE GENOMIC DNA]</scope>
    <source>
        <strain evidence="2 3">RO10H11247</strain>
    </source>
</reference>
<keyword evidence="3" id="KW-1185">Reference proteome</keyword>
<dbReference type="EMBL" id="LAVV01003588">
    <property type="protein sequence ID" value="KNZ62026.1"/>
    <property type="molecule type" value="Genomic_DNA"/>
</dbReference>
<dbReference type="AlphaFoldDB" id="A0A0L6VML4"/>
<proteinExistence type="predicted"/>
<feature type="region of interest" description="Disordered" evidence="1">
    <location>
        <begin position="105"/>
        <end position="147"/>
    </location>
</feature>
<dbReference type="OrthoDB" id="2507612at2759"/>
<comment type="caution">
    <text evidence="2">The sequence shown here is derived from an EMBL/GenBank/DDBJ whole genome shotgun (WGS) entry which is preliminary data.</text>
</comment>
<feature type="compositionally biased region" description="Basic and acidic residues" evidence="1">
    <location>
        <begin position="132"/>
        <end position="147"/>
    </location>
</feature>
<sequence length="450" mass="51743">MAHHLACEEFLTPQGLPDPFPVLFQEILPRLATNHRPLVLLRRFTDVTNDILDLTSQETNSTSRPRNLVNLLARFENRIEDLLHRVDEVTQDLIAEFGNGLLAPLHGPSPRSNSDEPSRTAKNLAGIRPSSVRKDLEKMSGKDKDDDQNLSLALQHHIQMLTSTRRDKEDHLRLATEEDLDALPRVQHNFNCLPLPPNAPYLLNMNEVSFDLSDDPNFGQAFGKFCEQKAHHYRLRFMGLAIENCPRACEWNGRTKAYLLDTLLNALKLGEYPQYYFGASGPDVNRLKKLLKCHLNYQRTWVSFFFSFSLRIFLFPRITYFLFSLLDVNWKHATMFLNFPLTPSSLKMNGFDLPMNHLTIPWMKTRFATFLLGKAQLKKTEYPKKAGRKPAKRLPPPDANPAILDPKVWPIKLPEDCYAPSWLMNLDPQQRLSLKTQEPIMGNFISQLNA</sequence>
<dbReference type="Proteomes" id="UP000037035">
    <property type="component" value="Unassembled WGS sequence"/>
</dbReference>
<evidence type="ECO:0000313" key="3">
    <source>
        <dbReference type="Proteomes" id="UP000037035"/>
    </source>
</evidence>
<protein>
    <submittedName>
        <fullName evidence="2">Uncharacterized protein</fullName>
    </submittedName>
</protein>
<evidence type="ECO:0000256" key="1">
    <source>
        <dbReference type="SAM" id="MobiDB-lite"/>
    </source>
</evidence>
<accession>A0A0L6VML4</accession>
<gene>
    <name evidence="2" type="ORF">VP01_1322g4</name>
</gene>